<evidence type="ECO:0000313" key="4">
    <source>
        <dbReference type="Proteomes" id="UP000297814"/>
    </source>
</evidence>
<keyword evidence="4" id="KW-1185">Reference proteome</keyword>
<name>A0A4Z1GYG2_9HELO</name>
<dbReference type="Proteomes" id="UP000297814">
    <property type="component" value="Unassembled WGS sequence"/>
</dbReference>
<organism evidence="3 4">
    <name type="scientific">Botrytis hyacinthi</name>
    <dbReference type="NCBI Taxonomy" id="278943"/>
    <lineage>
        <taxon>Eukaryota</taxon>
        <taxon>Fungi</taxon>
        <taxon>Dikarya</taxon>
        <taxon>Ascomycota</taxon>
        <taxon>Pezizomycotina</taxon>
        <taxon>Leotiomycetes</taxon>
        <taxon>Helotiales</taxon>
        <taxon>Sclerotiniaceae</taxon>
        <taxon>Botrytis</taxon>
    </lineage>
</organism>
<reference evidence="3 4" key="1">
    <citation type="submission" date="2017-12" db="EMBL/GenBank/DDBJ databases">
        <title>Comparative genomics of Botrytis spp.</title>
        <authorList>
            <person name="Valero-Jimenez C.A."/>
            <person name="Tapia P."/>
            <person name="Veloso J."/>
            <person name="Silva-Moreno E."/>
            <person name="Staats M."/>
            <person name="Valdes J.H."/>
            <person name="Van Kan J.A.L."/>
        </authorList>
    </citation>
    <scope>NUCLEOTIDE SEQUENCE [LARGE SCALE GENOMIC DNA]</scope>
    <source>
        <strain evidence="3 4">Bh0001</strain>
    </source>
</reference>
<feature type="transmembrane region" description="Helical" evidence="2">
    <location>
        <begin position="35"/>
        <end position="58"/>
    </location>
</feature>
<feature type="compositionally biased region" description="Basic and acidic residues" evidence="1">
    <location>
        <begin position="177"/>
        <end position="186"/>
    </location>
</feature>
<accession>A0A4Z1GYG2</accession>
<evidence type="ECO:0000256" key="1">
    <source>
        <dbReference type="SAM" id="MobiDB-lite"/>
    </source>
</evidence>
<comment type="caution">
    <text evidence="3">The sequence shown here is derived from an EMBL/GenBank/DDBJ whole genome shotgun (WGS) entry which is preliminary data.</text>
</comment>
<proteinExistence type="predicted"/>
<dbReference type="AlphaFoldDB" id="A0A4Z1GYG2"/>
<evidence type="ECO:0000256" key="2">
    <source>
        <dbReference type="SAM" id="Phobius"/>
    </source>
</evidence>
<sequence>MRSYNLLDIWDDTLGHFEPADHQPRSQLVRCVFDNILMVIGSSPLVVGFIVGFAFWAITAIVAFPLFIAAVGVMLVLDVIALSLENVYHTIKRWTSRMWCRILGNRENLTADQTPATNTPQTKFTTKESPVYSLTPTIFIDTKNDERNFALHSNPVTTMKYIPPGPAPVFPSPCAEIRGRSRETDSQVKVSPPPPPTPYS</sequence>
<feature type="region of interest" description="Disordered" evidence="1">
    <location>
        <begin position="170"/>
        <end position="200"/>
    </location>
</feature>
<keyword evidence="2" id="KW-1133">Transmembrane helix</keyword>
<gene>
    <name evidence="3" type="ORF">BHYA_0020g00250</name>
</gene>
<feature type="transmembrane region" description="Helical" evidence="2">
    <location>
        <begin position="64"/>
        <end position="88"/>
    </location>
</feature>
<keyword evidence="2" id="KW-0812">Transmembrane</keyword>
<protein>
    <submittedName>
        <fullName evidence="3">Uncharacterized protein</fullName>
    </submittedName>
</protein>
<dbReference type="EMBL" id="PQXK01000020">
    <property type="protein sequence ID" value="TGO41528.1"/>
    <property type="molecule type" value="Genomic_DNA"/>
</dbReference>
<keyword evidence="2" id="KW-0472">Membrane</keyword>
<evidence type="ECO:0000313" key="3">
    <source>
        <dbReference type="EMBL" id="TGO41528.1"/>
    </source>
</evidence>
<feature type="compositionally biased region" description="Pro residues" evidence="1">
    <location>
        <begin position="191"/>
        <end position="200"/>
    </location>
</feature>